<name>A0A326TVB9_THEHA</name>
<gene>
    <name evidence="2" type="ORF">EI42_05891</name>
</gene>
<proteinExistence type="predicted"/>
<keyword evidence="3" id="KW-1185">Reference proteome</keyword>
<dbReference type="Pfam" id="PF17989">
    <property type="entry name" value="ALP_N"/>
    <property type="match status" value="1"/>
</dbReference>
<accession>A0A326TVB9</accession>
<dbReference type="InterPro" id="IPR040607">
    <property type="entry name" value="ALP_N"/>
</dbReference>
<organism evidence="2 3">
    <name type="scientific">Thermosporothrix hazakensis</name>
    <dbReference type="NCBI Taxonomy" id="644383"/>
    <lineage>
        <taxon>Bacteria</taxon>
        <taxon>Bacillati</taxon>
        <taxon>Chloroflexota</taxon>
        <taxon>Ktedonobacteria</taxon>
        <taxon>Ktedonobacterales</taxon>
        <taxon>Thermosporotrichaceae</taxon>
        <taxon>Thermosporothrix</taxon>
    </lineage>
</organism>
<dbReference type="InterPro" id="IPR043129">
    <property type="entry name" value="ATPase_NBD"/>
</dbReference>
<evidence type="ECO:0000313" key="2">
    <source>
        <dbReference type="EMBL" id="PZW20745.1"/>
    </source>
</evidence>
<dbReference type="SUPFAM" id="SSF53067">
    <property type="entry name" value="Actin-like ATPase domain"/>
    <property type="match status" value="2"/>
</dbReference>
<dbReference type="OrthoDB" id="9793035at2"/>
<protein>
    <recommendedName>
        <fullName evidence="1">Actin-like protein N-terminal domain-containing protein</fullName>
    </recommendedName>
</protein>
<dbReference type="EMBL" id="QKUF01000041">
    <property type="protein sequence ID" value="PZW20745.1"/>
    <property type="molecule type" value="Genomic_DNA"/>
</dbReference>
<dbReference type="CDD" id="cd10227">
    <property type="entry name" value="ASKHA_NBD_ParM-like"/>
    <property type="match status" value="1"/>
</dbReference>
<sequence>MTMTIAYEARGLGTSPCYPAGFDGGNTDTCFATFIEGQEHITVLPSAIALGSVARLDLLRSGVHGVPTAHERYHQDVLVSYQGVDYFVGYMAMRHQKLATTQRGDETRYASRDQLLRLLAASGLTIPTTAYTLELVTTLPVGYYTRQLRRQVRACLEGEHVFQLNGQQRRATIRVRKILVEGPPALVLYGADSARQQRLLIDGGGYTTEFVVLDGFEPLPELCRGVELGVEQIGEYLAEQVQERYQRKLSVRERSDILRAYGSQRSGHPEAYPTIACGRTSIAAAELASIVREGCLKVGELTLKEAASLWGITNEVVAGHIPYHYHVGGSVWFYHDVLRSKMPHLRAVEQAELVNARGSMRIAQALCS</sequence>
<dbReference type="RefSeq" id="WP_111326119.1">
    <property type="nucleotide sequence ID" value="NZ_BIFX01000001.1"/>
</dbReference>
<feature type="domain" description="Actin-like protein N-terminal" evidence="1">
    <location>
        <begin position="43"/>
        <end position="182"/>
    </location>
</feature>
<comment type="caution">
    <text evidence="2">The sequence shown here is derived from an EMBL/GenBank/DDBJ whole genome shotgun (WGS) entry which is preliminary data.</text>
</comment>
<dbReference type="Proteomes" id="UP000248806">
    <property type="component" value="Unassembled WGS sequence"/>
</dbReference>
<dbReference type="Gene3D" id="3.30.420.40">
    <property type="match status" value="1"/>
</dbReference>
<dbReference type="AlphaFoldDB" id="A0A326TVB9"/>
<evidence type="ECO:0000259" key="1">
    <source>
        <dbReference type="Pfam" id="PF17989"/>
    </source>
</evidence>
<reference evidence="2 3" key="1">
    <citation type="submission" date="2018-06" db="EMBL/GenBank/DDBJ databases">
        <title>Genomic Encyclopedia of Archaeal and Bacterial Type Strains, Phase II (KMG-II): from individual species to whole genera.</title>
        <authorList>
            <person name="Goeker M."/>
        </authorList>
    </citation>
    <scope>NUCLEOTIDE SEQUENCE [LARGE SCALE GENOMIC DNA]</scope>
    <source>
        <strain evidence="2 3">ATCC BAA-1881</strain>
    </source>
</reference>
<evidence type="ECO:0000313" key="3">
    <source>
        <dbReference type="Proteomes" id="UP000248806"/>
    </source>
</evidence>